<dbReference type="OrthoDB" id="1894756at2759"/>
<evidence type="ECO:0000256" key="1">
    <source>
        <dbReference type="ARBA" id="ARBA00022741"/>
    </source>
</evidence>
<dbReference type="GO" id="GO:0005524">
    <property type="term" value="F:ATP binding"/>
    <property type="evidence" value="ECO:0007669"/>
    <property type="project" value="UniProtKB-KW"/>
</dbReference>
<evidence type="ECO:0000256" key="2">
    <source>
        <dbReference type="ARBA" id="ARBA00022840"/>
    </source>
</evidence>
<dbReference type="PANTHER" id="PTHR27007">
    <property type="match status" value="1"/>
</dbReference>
<gene>
    <name evidence="5" type="ORF">NCGR_LOCUS56826</name>
</gene>
<dbReference type="InterPro" id="IPR000719">
    <property type="entry name" value="Prot_kinase_dom"/>
</dbReference>
<evidence type="ECO:0000256" key="3">
    <source>
        <dbReference type="SAM" id="MobiDB-lite"/>
    </source>
</evidence>
<evidence type="ECO:0000313" key="6">
    <source>
        <dbReference type="Proteomes" id="UP000604825"/>
    </source>
</evidence>
<evidence type="ECO:0000259" key="4">
    <source>
        <dbReference type="PROSITE" id="PS50011"/>
    </source>
</evidence>
<proteinExistence type="predicted"/>
<feature type="domain" description="Protein kinase" evidence="4">
    <location>
        <begin position="1"/>
        <end position="247"/>
    </location>
</feature>
<dbReference type="EMBL" id="CAJGYO010000017">
    <property type="protein sequence ID" value="CAD6332728.1"/>
    <property type="molecule type" value="Genomic_DNA"/>
</dbReference>
<dbReference type="InterPro" id="IPR050528">
    <property type="entry name" value="L-type_Lectin-RKs"/>
</dbReference>
<accession>A0A811RV24</accession>
<keyword evidence="6" id="KW-1185">Reference proteome</keyword>
<name>A0A811RV24_9POAL</name>
<comment type="caution">
    <text evidence="5">The sequence shown here is derived from an EMBL/GenBank/DDBJ whole genome shotgun (WGS) entry which is preliminary data.</text>
</comment>
<evidence type="ECO:0000313" key="5">
    <source>
        <dbReference type="EMBL" id="CAD6332728.1"/>
    </source>
</evidence>
<reference evidence="5" key="1">
    <citation type="submission" date="2020-10" db="EMBL/GenBank/DDBJ databases">
        <authorList>
            <person name="Han B."/>
            <person name="Lu T."/>
            <person name="Zhao Q."/>
            <person name="Huang X."/>
            <person name="Zhao Y."/>
        </authorList>
    </citation>
    <scope>NUCLEOTIDE SEQUENCE</scope>
</reference>
<dbReference type="SUPFAM" id="SSF56112">
    <property type="entry name" value="Protein kinase-like (PK-like)"/>
    <property type="match status" value="1"/>
</dbReference>
<dbReference type="InterPro" id="IPR011009">
    <property type="entry name" value="Kinase-like_dom_sf"/>
</dbReference>
<organism evidence="5 6">
    <name type="scientific">Miscanthus lutarioriparius</name>
    <dbReference type="NCBI Taxonomy" id="422564"/>
    <lineage>
        <taxon>Eukaryota</taxon>
        <taxon>Viridiplantae</taxon>
        <taxon>Streptophyta</taxon>
        <taxon>Embryophyta</taxon>
        <taxon>Tracheophyta</taxon>
        <taxon>Spermatophyta</taxon>
        <taxon>Magnoliopsida</taxon>
        <taxon>Liliopsida</taxon>
        <taxon>Poales</taxon>
        <taxon>Poaceae</taxon>
        <taxon>PACMAD clade</taxon>
        <taxon>Panicoideae</taxon>
        <taxon>Andropogonodae</taxon>
        <taxon>Andropogoneae</taxon>
        <taxon>Saccharinae</taxon>
        <taxon>Miscanthus</taxon>
    </lineage>
</organism>
<keyword evidence="1" id="KW-0547">Nucleotide-binding</keyword>
<dbReference type="PROSITE" id="PS50011">
    <property type="entry name" value="PROTEIN_KINASE_DOM"/>
    <property type="match status" value="1"/>
</dbReference>
<dbReference type="GO" id="GO:0004672">
    <property type="term" value="F:protein kinase activity"/>
    <property type="evidence" value="ECO:0007669"/>
    <property type="project" value="InterPro"/>
</dbReference>
<feature type="compositionally biased region" description="Low complexity" evidence="3">
    <location>
        <begin position="305"/>
        <end position="314"/>
    </location>
</feature>
<feature type="region of interest" description="Disordered" evidence="3">
    <location>
        <begin position="261"/>
        <end position="280"/>
    </location>
</feature>
<protein>
    <recommendedName>
        <fullName evidence="4">Protein kinase domain-containing protein</fullName>
    </recommendedName>
</protein>
<sequence>MSPSLRRLCFVLPMDVDEAAPPASHPPRRSRVTSLDLEAAGSYVRATAGRLLSCLCLRRYRPCCCGGADRCHDSSGMPVAFEDIAGVQHLEVSPSPTSLRLSSSSASASANYQFRLMDTSRIGGTIGYLPPESLQRRATGGTAKSDVFSFGIVLLEVATGRRAVDLAYPDDQIFMLDWVRRLSDEGKLLDAADAKLPDGGAGALFDVGRVMHLGLLCSLHDPRARPTMRWVVENLSDGCSGGDLPRLPSFVALPKYISLTTSSSSDSGATTVTTDRSTATTSLSKPVYATAAADTIYHTAEDGSRAGSRSASADSGRRSSSRLSPVAAIPHVDMPREISFKEIVAITNDFSESQVVAELDFGTGKVQLFEQLDRPVEALADRRLDGKFDRREFVRMARLGMACTRSDPAARPSMRKIVSILDGNDEVLDKFEQRKESTEDWQMRNATNLALVRRFQALGIH</sequence>
<dbReference type="Proteomes" id="UP000604825">
    <property type="component" value="Unassembled WGS sequence"/>
</dbReference>
<dbReference type="AlphaFoldDB" id="A0A811RV24"/>
<keyword evidence="2" id="KW-0067">ATP-binding</keyword>
<dbReference type="Gene3D" id="1.10.510.10">
    <property type="entry name" value="Transferase(Phosphotransferase) domain 1"/>
    <property type="match status" value="2"/>
</dbReference>
<feature type="region of interest" description="Disordered" evidence="3">
    <location>
        <begin position="300"/>
        <end position="324"/>
    </location>
</feature>